<dbReference type="InterPro" id="IPR001789">
    <property type="entry name" value="Sig_transdc_resp-reg_receiver"/>
</dbReference>
<dbReference type="GO" id="GO:0008168">
    <property type="term" value="F:methyltransferase activity"/>
    <property type="evidence" value="ECO:0007669"/>
    <property type="project" value="UniProtKB-KW"/>
</dbReference>
<feature type="domain" description="Response regulatory" evidence="8">
    <location>
        <begin position="3"/>
        <end position="118"/>
    </location>
</feature>
<dbReference type="Pfam" id="PF00072">
    <property type="entry name" value="Response_reg"/>
    <property type="match status" value="1"/>
</dbReference>
<gene>
    <name evidence="5" type="primary">cheB</name>
    <name evidence="10" type="ORF">DW084_04820</name>
</gene>
<feature type="active site" evidence="5 6">
    <location>
        <position position="280"/>
    </location>
</feature>
<organism evidence="10 11">
    <name type="scientific">Enterococcus casseliflavus</name>
    <name type="common">Enterococcus flavescens</name>
    <dbReference type="NCBI Taxonomy" id="37734"/>
    <lineage>
        <taxon>Bacteria</taxon>
        <taxon>Bacillati</taxon>
        <taxon>Bacillota</taxon>
        <taxon>Bacilli</taxon>
        <taxon>Lactobacillales</taxon>
        <taxon>Enterococcaceae</taxon>
        <taxon>Enterococcus</taxon>
    </lineage>
</organism>
<dbReference type="GO" id="GO:0008984">
    <property type="term" value="F:protein-glutamate methylesterase activity"/>
    <property type="evidence" value="ECO:0007669"/>
    <property type="project" value="UniProtKB-UniRule"/>
</dbReference>
<feature type="modified residue" description="4-aspartylphosphate" evidence="5 7">
    <location>
        <position position="54"/>
    </location>
</feature>
<evidence type="ECO:0000259" key="9">
    <source>
        <dbReference type="PROSITE" id="PS50122"/>
    </source>
</evidence>
<comment type="caution">
    <text evidence="10">The sequence shown here is derived from an EMBL/GenBank/DDBJ whole genome shotgun (WGS) entry which is preliminary data.</text>
</comment>
<evidence type="ECO:0000256" key="1">
    <source>
        <dbReference type="ARBA" id="ARBA00022490"/>
    </source>
</evidence>
<dbReference type="GO" id="GO:0050568">
    <property type="term" value="F:protein-glutamine glutaminase activity"/>
    <property type="evidence" value="ECO:0007669"/>
    <property type="project" value="UniProtKB-UniRule"/>
</dbReference>
<keyword evidence="10" id="KW-0489">Methyltransferase</keyword>
<dbReference type="RefSeq" id="WP_151195379.1">
    <property type="nucleotide sequence ID" value="NZ_CP119296.1"/>
</dbReference>
<dbReference type="HAMAP" id="MF_00099">
    <property type="entry name" value="CheB_chemtxs"/>
    <property type="match status" value="1"/>
</dbReference>
<dbReference type="InterPro" id="IPR008248">
    <property type="entry name" value="CheB-like"/>
</dbReference>
<protein>
    <recommendedName>
        <fullName evidence="5">Protein-glutamate methylesterase/protein-glutamine glutaminase</fullName>
        <ecNumber evidence="5">3.1.1.61</ecNumber>
        <ecNumber evidence="5">3.5.1.44</ecNumber>
    </recommendedName>
</protein>
<evidence type="ECO:0000259" key="8">
    <source>
        <dbReference type="PROSITE" id="PS50110"/>
    </source>
</evidence>
<evidence type="ECO:0000313" key="11">
    <source>
        <dbReference type="Proteomes" id="UP000286288"/>
    </source>
</evidence>
<dbReference type="SUPFAM" id="SSF52738">
    <property type="entry name" value="Methylesterase CheB, C-terminal domain"/>
    <property type="match status" value="1"/>
</dbReference>
<feature type="active site" evidence="5 6">
    <location>
        <position position="189"/>
    </location>
</feature>
<dbReference type="EC" id="3.1.1.61" evidence="5"/>
<dbReference type="Pfam" id="PF01339">
    <property type="entry name" value="CheB_methylest"/>
    <property type="match status" value="1"/>
</dbReference>
<keyword evidence="5 7" id="KW-0597">Phosphoprotein</keyword>
<comment type="catalytic activity">
    <reaction evidence="4 5">
        <text>[protein]-L-glutamate 5-O-methyl ester + H2O = L-glutamyl-[protein] + methanol + H(+)</text>
        <dbReference type="Rhea" id="RHEA:23236"/>
        <dbReference type="Rhea" id="RHEA-COMP:10208"/>
        <dbReference type="Rhea" id="RHEA-COMP:10311"/>
        <dbReference type="ChEBI" id="CHEBI:15377"/>
        <dbReference type="ChEBI" id="CHEBI:15378"/>
        <dbReference type="ChEBI" id="CHEBI:17790"/>
        <dbReference type="ChEBI" id="CHEBI:29973"/>
        <dbReference type="ChEBI" id="CHEBI:82795"/>
        <dbReference type="EC" id="3.1.1.61"/>
    </reaction>
</comment>
<comment type="catalytic activity">
    <reaction evidence="5">
        <text>L-glutaminyl-[protein] + H2O = L-glutamyl-[protein] + NH4(+)</text>
        <dbReference type="Rhea" id="RHEA:16441"/>
        <dbReference type="Rhea" id="RHEA-COMP:10207"/>
        <dbReference type="Rhea" id="RHEA-COMP:10208"/>
        <dbReference type="ChEBI" id="CHEBI:15377"/>
        <dbReference type="ChEBI" id="CHEBI:28938"/>
        <dbReference type="ChEBI" id="CHEBI:29973"/>
        <dbReference type="ChEBI" id="CHEBI:30011"/>
        <dbReference type="EC" id="3.5.1.44"/>
    </reaction>
</comment>
<dbReference type="Gene3D" id="3.40.50.180">
    <property type="entry name" value="Methylesterase CheB, C-terminal domain"/>
    <property type="match status" value="1"/>
</dbReference>
<dbReference type="AlphaFoldDB" id="A0A415EV81"/>
<name>A0A415EV81_ENTCA</name>
<comment type="subcellular location">
    <subcellularLocation>
        <location evidence="5">Cytoplasm</location>
    </subcellularLocation>
</comment>
<evidence type="ECO:0000256" key="4">
    <source>
        <dbReference type="ARBA" id="ARBA00048267"/>
    </source>
</evidence>
<comment type="PTM">
    <text evidence="5">Phosphorylated by CheA. Phosphorylation of the N-terminal regulatory domain activates the methylesterase activity.</text>
</comment>
<feature type="active site" evidence="5 6">
    <location>
        <position position="162"/>
    </location>
</feature>
<reference evidence="10 11" key="1">
    <citation type="submission" date="2018-08" db="EMBL/GenBank/DDBJ databases">
        <title>A genome reference for cultivated species of the human gut microbiota.</title>
        <authorList>
            <person name="Zou Y."/>
            <person name="Xue W."/>
            <person name="Luo G."/>
        </authorList>
    </citation>
    <scope>NUCLEOTIDE SEQUENCE [LARGE SCALE GENOMIC DNA]</scope>
    <source>
        <strain evidence="10 11">AF48-16</strain>
    </source>
</reference>
<dbReference type="NCBIfam" id="NF001965">
    <property type="entry name" value="PRK00742.1"/>
    <property type="match status" value="1"/>
</dbReference>
<dbReference type="GO" id="GO:0005737">
    <property type="term" value="C:cytoplasm"/>
    <property type="evidence" value="ECO:0007669"/>
    <property type="project" value="UniProtKB-SubCell"/>
</dbReference>
<dbReference type="SUPFAM" id="SSF52172">
    <property type="entry name" value="CheY-like"/>
    <property type="match status" value="1"/>
</dbReference>
<dbReference type="CDD" id="cd17541">
    <property type="entry name" value="REC_CheB-like"/>
    <property type="match status" value="1"/>
</dbReference>
<dbReference type="PROSITE" id="PS50122">
    <property type="entry name" value="CHEB"/>
    <property type="match status" value="1"/>
</dbReference>
<accession>A0A415EV81</accession>
<evidence type="ECO:0000256" key="2">
    <source>
        <dbReference type="ARBA" id="ARBA00022500"/>
    </source>
</evidence>
<dbReference type="EMBL" id="QRMZ01000005">
    <property type="protein sequence ID" value="RHK07200.1"/>
    <property type="molecule type" value="Genomic_DNA"/>
</dbReference>
<evidence type="ECO:0000256" key="6">
    <source>
        <dbReference type="PROSITE-ProRule" id="PRU00050"/>
    </source>
</evidence>
<comment type="similarity">
    <text evidence="5">Belongs to the CheB family.</text>
</comment>
<feature type="domain" description="CheB-type methylesterase" evidence="9">
    <location>
        <begin position="151"/>
        <end position="336"/>
    </location>
</feature>
<dbReference type="GO" id="GO:0032259">
    <property type="term" value="P:methylation"/>
    <property type="evidence" value="ECO:0007669"/>
    <property type="project" value="UniProtKB-KW"/>
</dbReference>
<dbReference type="Gene3D" id="3.40.50.2300">
    <property type="match status" value="1"/>
</dbReference>
<evidence type="ECO:0000256" key="3">
    <source>
        <dbReference type="ARBA" id="ARBA00022801"/>
    </source>
</evidence>
<dbReference type="PIRSF" id="PIRSF000876">
    <property type="entry name" value="RR_chemtxs_CheB"/>
    <property type="match status" value="1"/>
</dbReference>
<dbReference type="InterPro" id="IPR011006">
    <property type="entry name" value="CheY-like_superfamily"/>
</dbReference>
<dbReference type="GO" id="GO:0006935">
    <property type="term" value="P:chemotaxis"/>
    <property type="evidence" value="ECO:0007669"/>
    <property type="project" value="UniProtKB-UniRule"/>
</dbReference>
<proteinExistence type="inferred from homology"/>
<evidence type="ECO:0000313" key="10">
    <source>
        <dbReference type="EMBL" id="RHK07200.1"/>
    </source>
</evidence>
<dbReference type="InterPro" id="IPR000673">
    <property type="entry name" value="Sig_transdc_resp-reg_Me-estase"/>
</dbReference>
<comment type="domain">
    <text evidence="5">Contains a C-terminal catalytic domain, and an N-terminal region which modulates catalytic activity.</text>
</comment>
<evidence type="ECO:0000256" key="7">
    <source>
        <dbReference type="PROSITE-ProRule" id="PRU00169"/>
    </source>
</evidence>
<sequence length="336" mass="37017">MKKVMIVDDSAFMRKVVTDLLNQLPDIEVTVAARNGKQALDYLTKEAIDLVVMDVEMPVMNGLETLRRMKQQSAIPVIMLSSLTNQETTIEALALGARDFVEKPVSLSMIEKEWIAEFHQKILAMDHEAGTVQTLMPTIAQPTKLTQNSLPVSLDALVIGASTGGPRALLGIIRRLPARLRCPILIVQHMPAGFTASFAKRLDTETTVRVQEAVDGMRIENQVYLCPGDYHMTVKQGHLQLDQREKRHGTRPTVDYLFSSAADYYGPQLAAIVLTGMGKDGTAGLRQIQAAGGYTIVQDKETCTVFGMPRYAIEQGVVDEVLPLQGIEAKIAQMVR</sequence>
<keyword evidence="1 5" id="KW-0963">Cytoplasm</keyword>
<keyword evidence="2 5" id="KW-0145">Chemotaxis</keyword>
<comment type="function">
    <text evidence="5">Involved in chemotaxis. Part of a chemotaxis signal transduction system that modulates chemotaxis in response to various stimuli. Catalyzes the demethylation of specific methylglutamate residues introduced into the chemoreceptors (methyl-accepting chemotaxis proteins or MCP) by CheR. Also mediates the irreversible deamidation of specific glutamine residues to glutamic acid.</text>
</comment>
<dbReference type="InterPro" id="IPR035909">
    <property type="entry name" value="CheB_C"/>
</dbReference>
<dbReference type="PANTHER" id="PTHR42872">
    <property type="entry name" value="PROTEIN-GLUTAMATE METHYLESTERASE/PROTEIN-GLUTAMINE GLUTAMINASE"/>
    <property type="match status" value="1"/>
</dbReference>
<dbReference type="SMART" id="SM00448">
    <property type="entry name" value="REC"/>
    <property type="match status" value="1"/>
</dbReference>
<dbReference type="CDD" id="cd16432">
    <property type="entry name" value="CheB_Rec"/>
    <property type="match status" value="1"/>
</dbReference>
<keyword evidence="10" id="KW-0808">Transferase</keyword>
<evidence type="ECO:0000256" key="5">
    <source>
        <dbReference type="HAMAP-Rule" id="MF_00099"/>
    </source>
</evidence>
<dbReference type="PROSITE" id="PS50110">
    <property type="entry name" value="RESPONSE_REGULATORY"/>
    <property type="match status" value="1"/>
</dbReference>
<dbReference type="GO" id="GO:0000156">
    <property type="term" value="F:phosphorelay response regulator activity"/>
    <property type="evidence" value="ECO:0007669"/>
    <property type="project" value="InterPro"/>
</dbReference>
<dbReference type="EC" id="3.5.1.44" evidence="5"/>
<keyword evidence="3 5" id="KW-0378">Hydrolase</keyword>
<dbReference type="PANTHER" id="PTHR42872:SF6">
    <property type="entry name" value="PROTEIN-GLUTAMATE METHYLESTERASE_PROTEIN-GLUTAMINE GLUTAMINASE"/>
    <property type="match status" value="1"/>
</dbReference>
<dbReference type="Proteomes" id="UP000286288">
    <property type="component" value="Unassembled WGS sequence"/>
</dbReference>